<dbReference type="Proteomes" id="UP001153069">
    <property type="component" value="Unassembled WGS sequence"/>
</dbReference>
<keyword evidence="3" id="KW-1185">Reference proteome</keyword>
<dbReference type="OrthoDB" id="203253at2759"/>
<accession>A0A9N8E508</accession>
<dbReference type="AlphaFoldDB" id="A0A9N8E508"/>
<evidence type="ECO:0000313" key="2">
    <source>
        <dbReference type="EMBL" id="CAB9512240.1"/>
    </source>
</evidence>
<evidence type="ECO:0000256" key="1">
    <source>
        <dbReference type="SAM" id="MobiDB-lite"/>
    </source>
</evidence>
<name>A0A9N8E508_9STRA</name>
<protein>
    <recommendedName>
        <fullName evidence="4">Fe2OG dioxygenase domain-containing protein</fullName>
    </recommendedName>
</protein>
<organism evidence="2 3">
    <name type="scientific">Seminavis robusta</name>
    <dbReference type="NCBI Taxonomy" id="568900"/>
    <lineage>
        <taxon>Eukaryota</taxon>
        <taxon>Sar</taxon>
        <taxon>Stramenopiles</taxon>
        <taxon>Ochrophyta</taxon>
        <taxon>Bacillariophyta</taxon>
        <taxon>Bacillariophyceae</taxon>
        <taxon>Bacillariophycidae</taxon>
        <taxon>Naviculales</taxon>
        <taxon>Naviculaceae</taxon>
        <taxon>Seminavis</taxon>
    </lineage>
</organism>
<sequence>MTEISSDNNPSTETTTTTTNSTCNPSSTIQAEEVLIKNGKPLAKLDPNHALRSFSLGERIKGGRSILKLTNLIQPDEIDTLVKSSLAAAEERKGDSTETIILEQDDPNRVLIRLLPTATAQRENAPQDALPEPVSQLMEEILERALTFLDQQVCPSVRTTLFGDDCSSMAALLRDNQLEYSNREPAINVYEAPHGHFNMHKDHHALSIVMPLSVPAKDFKGGGTAFWSQSHPIQGMDSPSIVLKPPPGTAMVWGGRVSHKGVRITQGTRVVFVASFSGPNTPDDVRARLSAGMGLRTVLSGR</sequence>
<gene>
    <name evidence="2" type="ORF">SEMRO_526_G160250.1</name>
</gene>
<feature type="region of interest" description="Disordered" evidence="1">
    <location>
        <begin position="1"/>
        <end position="28"/>
    </location>
</feature>
<dbReference type="SUPFAM" id="SSF51197">
    <property type="entry name" value="Clavaminate synthase-like"/>
    <property type="match status" value="1"/>
</dbReference>
<comment type="caution">
    <text evidence="2">The sequence shown here is derived from an EMBL/GenBank/DDBJ whole genome shotgun (WGS) entry which is preliminary data.</text>
</comment>
<reference evidence="2" key="1">
    <citation type="submission" date="2020-06" db="EMBL/GenBank/DDBJ databases">
        <authorList>
            <consortium name="Plant Systems Biology data submission"/>
        </authorList>
    </citation>
    <scope>NUCLEOTIDE SEQUENCE</scope>
    <source>
        <strain evidence="2">D6</strain>
    </source>
</reference>
<dbReference type="EMBL" id="CAICTM010000525">
    <property type="protein sequence ID" value="CAB9512240.1"/>
    <property type="molecule type" value="Genomic_DNA"/>
</dbReference>
<proteinExistence type="predicted"/>
<evidence type="ECO:0008006" key="4">
    <source>
        <dbReference type="Google" id="ProtNLM"/>
    </source>
</evidence>
<evidence type="ECO:0000313" key="3">
    <source>
        <dbReference type="Proteomes" id="UP001153069"/>
    </source>
</evidence>
<dbReference type="Gene3D" id="2.60.120.620">
    <property type="entry name" value="q2cbj1_9rhob like domain"/>
    <property type="match status" value="1"/>
</dbReference>